<gene>
    <name evidence="1" type="ORF">E2C01_020279</name>
</gene>
<accession>A0A5B7E029</accession>
<dbReference type="EMBL" id="VSRR010001694">
    <property type="protein sequence ID" value="MPC27118.1"/>
    <property type="molecule type" value="Genomic_DNA"/>
</dbReference>
<dbReference type="Proteomes" id="UP000324222">
    <property type="component" value="Unassembled WGS sequence"/>
</dbReference>
<keyword evidence="2" id="KW-1185">Reference proteome</keyword>
<evidence type="ECO:0000313" key="1">
    <source>
        <dbReference type="EMBL" id="MPC27118.1"/>
    </source>
</evidence>
<reference evidence="1 2" key="1">
    <citation type="submission" date="2019-05" db="EMBL/GenBank/DDBJ databases">
        <title>Another draft genome of Portunus trituberculatus and its Hox gene families provides insights of decapod evolution.</title>
        <authorList>
            <person name="Jeong J.-H."/>
            <person name="Song I."/>
            <person name="Kim S."/>
            <person name="Choi T."/>
            <person name="Kim D."/>
            <person name="Ryu S."/>
            <person name="Kim W."/>
        </authorList>
    </citation>
    <scope>NUCLEOTIDE SEQUENCE [LARGE SCALE GENOMIC DNA]</scope>
    <source>
        <tissue evidence="1">Muscle</tissue>
    </source>
</reference>
<organism evidence="1 2">
    <name type="scientific">Portunus trituberculatus</name>
    <name type="common">Swimming crab</name>
    <name type="synonym">Neptunus trituberculatus</name>
    <dbReference type="NCBI Taxonomy" id="210409"/>
    <lineage>
        <taxon>Eukaryota</taxon>
        <taxon>Metazoa</taxon>
        <taxon>Ecdysozoa</taxon>
        <taxon>Arthropoda</taxon>
        <taxon>Crustacea</taxon>
        <taxon>Multicrustacea</taxon>
        <taxon>Malacostraca</taxon>
        <taxon>Eumalacostraca</taxon>
        <taxon>Eucarida</taxon>
        <taxon>Decapoda</taxon>
        <taxon>Pleocyemata</taxon>
        <taxon>Brachyura</taxon>
        <taxon>Eubrachyura</taxon>
        <taxon>Portunoidea</taxon>
        <taxon>Portunidae</taxon>
        <taxon>Portuninae</taxon>
        <taxon>Portunus</taxon>
    </lineage>
</organism>
<sequence>MTLERRVDIDTSHYDINLFRSEASPINQKRINQNGYWFAHNLCVYNVLCHYLSPGALFQASASDLTVAAYLDLDDDTGPHS</sequence>
<proteinExistence type="predicted"/>
<comment type="caution">
    <text evidence="1">The sequence shown here is derived from an EMBL/GenBank/DDBJ whole genome shotgun (WGS) entry which is preliminary data.</text>
</comment>
<dbReference type="AlphaFoldDB" id="A0A5B7E029"/>
<protein>
    <submittedName>
        <fullName evidence="1">Uncharacterized protein</fullName>
    </submittedName>
</protein>
<evidence type="ECO:0000313" key="2">
    <source>
        <dbReference type="Proteomes" id="UP000324222"/>
    </source>
</evidence>
<name>A0A5B7E029_PORTR</name>